<organism evidence="2">
    <name type="scientific">Eremomyces bilateralis CBS 781.70</name>
    <dbReference type="NCBI Taxonomy" id="1392243"/>
    <lineage>
        <taxon>Eukaryota</taxon>
        <taxon>Fungi</taxon>
        <taxon>Dikarya</taxon>
        <taxon>Ascomycota</taxon>
        <taxon>Pezizomycotina</taxon>
        <taxon>Dothideomycetes</taxon>
        <taxon>Dothideomycetes incertae sedis</taxon>
        <taxon>Eremomycetales</taxon>
        <taxon>Eremomycetaceae</taxon>
        <taxon>Eremomyces</taxon>
    </lineage>
</organism>
<sequence>IGEGSCGTVWSADDTHYAIKREEGGSEGSLYNGFVMHQKALKAALVTTPDSPNYVPVDDPWWNDHLERFPNGHRPCNALISERIPHFPREVRDRIIDRYSPESIRASSKEAVANRDCLIRPYLGCRRQHKPDSESQAFSLRNYPLHADQMEELGLDTTLYAKKLAEGLAELYWKVRLDADDVEFVLAPPRKTDDEFQTVLKSETLGDHSIWILDFDRCKSITLDGYGVTQAVIAFVNNDPYFPQPGSDNEKDEALWKTFKDHFLEASQA</sequence>
<name>A0A6G1FST2_9PEZI</name>
<dbReference type="GeneID" id="54416061"/>
<dbReference type="InterPro" id="IPR022137">
    <property type="entry name" value="Znf_prot_DUF3669"/>
</dbReference>
<feature type="non-terminal residue" evidence="2">
    <location>
        <position position="269"/>
    </location>
</feature>
<protein>
    <recommendedName>
        <fullName evidence="1">DUF3669 domain-containing protein</fullName>
    </recommendedName>
</protein>
<dbReference type="Proteomes" id="UP000504638">
    <property type="component" value="Unplaced"/>
</dbReference>
<dbReference type="Pfam" id="PF12417">
    <property type="entry name" value="DUF3669"/>
    <property type="match status" value="1"/>
</dbReference>
<evidence type="ECO:0000313" key="2">
    <source>
        <dbReference type="EMBL" id="KAF1808847.1"/>
    </source>
</evidence>
<reference evidence="4" key="2">
    <citation type="submission" date="2020-04" db="EMBL/GenBank/DDBJ databases">
        <authorList>
            <consortium name="NCBI Genome Project"/>
        </authorList>
    </citation>
    <scope>NUCLEOTIDE SEQUENCE</scope>
    <source>
        <strain evidence="4">CBS 781.70</strain>
    </source>
</reference>
<evidence type="ECO:0000313" key="4">
    <source>
        <dbReference type="RefSeq" id="XP_033530478.1"/>
    </source>
</evidence>
<reference evidence="2 4" key="1">
    <citation type="submission" date="2020-01" db="EMBL/GenBank/DDBJ databases">
        <authorList>
            <consortium name="DOE Joint Genome Institute"/>
            <person name="Haridas S."/>
            <person name="Albert R."/>
            <person name="Binder M."/>
            <person name="Bloem J."/>
            <person name="Labutti K."/>
            <person name="Salamov A."/>
            <person name="Andreopoulos B."/>
            <person name="Baker S.E."/>
            <person name="Barry K."/>
            <person name="Bills G."/>
            <person name="Bluhm B.H."/>
            <person name="Cannon C."/>
            <person name="Castanera R."/>
            <person name="Culley D.E."/>
            <person name="Daum C."/>
            <person name="Ezra D."/>
            <person name="Gonzalez J.B."/>
            <person name="Henrissat B."/>
            <person name="Kuo A."/>
            <person name="Liang C."/>
            <person name="Lipzen A."/>
            <person name="Lutzoni F."/>
            <person name="Magnuson J."/>
            <person name="Mondo S."/>
            <person name="Nolan M."/>
            <person name="Ohm R."/>
            <person name="Pangilinan J."/>
            <person name="Park H.-J."/>
            <person name="Ramirez L."/>
            <person name="Alfaro M."/>
            <person name="Sun H."/>
            <person name="Tritt A."/>
            <person name="Yoshinaga Y."/>
            <person name="Zwiers L.-H."/>
            <person name="Turgeon B.G."/>
            <person name="Goodwin S.B."/>
            <person name="Spatafora J.W."/>
            <person name="Crous P.W."/>
            <person name="Grigoriev I.V."/>
        </authorList>
    </citation>
    <scope>NUCLEOTIDE SEQUENCE</scope>
    <source>
        <strain evidence="2 4">CBS 781.70</strain>
    </source>
</reference>
<dbReference type="PANTHER" id="PTHR40780">
    <property type="entry name" value="DUF3669 DOMAIN-CONTAINING PROTEIN"/>
    <property type="match status" value="1"/>
</dbReference>
<feature type="non-terminal residue" evidence="2">
    <location>
        <position position="1"/>
    </location>
</feature>
<dbReference type="EMBL" id="ML975178">
    <property type="protein sequence ID" value="KAF1808847.1"/>
    <property type="molecule type" value="Genomic_DNA"/>
</dbReference>
<dbReference type="OrthoDB" id="2993351at2759"/>
<dbReference type="RefSeq" id="XP_033530478.1">
    <property type="nucleotide sequence ID" value="XM_033675491.1"/>
</dbReference>
<evidence type="ECO:0000259" key="1">
    <source>
        <dbReference type="Pfam" id="PF12417"/>
    </source>
</evidence>
<accession>A0A6G1FST2</accession>
<dbReference type="AlphaFoldDB" id="A0A6G1FST2"/>
<reference evidence="4" key="3">
    <citation type="submission" date="2025-04" db="UniProtKB">
        <authorList>
            <consortium name="RefSeq"/>
        </authorList>
    </citation>
    <scope>IDENTIFICATION</scope>
    <source>
        <strain evidence="4">CBS 781.70</strain>
    </source>
</reference>
<keyword evidence="3" id="KW-1185">Reference proteome</keyword>
<dbReference type="PANTHER" id="PTHR40780:SF3">
    <property type="entry name" value="DUF3669 DOMAIN-CONTAINING PROTEIN"/>
    <property type="match status" value="1"/>
</dbReference>
<feature type="domain" description="DUF3669" evidence="1">
    <location>
        <begin position="210"/>
        <end position="268"/>
    </location>
</feature>
<gene>
    <name evidence="2 4" type="ORF">P152DRAFT_369925</name>
</gene>
<proteinExistence type="predicted"/>
<evidence type="ECO:0000313" key="3">
    <source>
        <dbReference type="Proteomes" id="UP000504638"/>
    </source>
</evidence>